<evidence type="ECO:0000313" key="1">
    <source>
        <dbReference type="EMBL" id="KAI0041574.1"/>
    </source>
</evidence>
<name>A0ACB8RBM2_9AGAM</name>
<accession>A0ACB8RBM2</accession>
<evidence type="ECO:0000313" key="2">
    <source>
        <dbReference type="Proteomes" id="UP000814033"/>
    </source>
</evidence>
<sequence>MRSNVPLPHPQDPKQGFVFIQDPASRPLSTPFAQQFTSLAQASVDGAPHATQQRPFNPPPPQPSNAAQWHSIPPNATTVAPSSRKIPSPAPTSNPPIPTTPAVSAPAVKVQSPHSASKSTLAKDILRSLRGGSLFASPAKVTPPSQGDAAVGDKRKRRESDVGEHLEDPQVLKKTVLEQAKQGVDLVELPMSAWMESDSDGLNRDQSPFHEQIELPAPQPSYLQGPHQNEAGFTAHTPIDLTSDSDRSQARTPHSDILADGNLLSSGVIPLEGFFPPADEVNMNLEYPDRTPTPPLEATIRPVEDEDEVINVTTVDELPDASDDYDLDIVNVGAPLVPLVNATPSPSLAASEESTFVKRPGLLDAESPEEPPETSTSTPDRALRREFTPETESKTKRSLKVYVLVPSPPPYVRQLRAREARRRQGSQDEKEEDSTRAASDHMQRRPCGWTGCPVTLNSEEALLLHVQEHLGDVGEPRKAQSRIVACQWKSCREVKAAGMMKNHLAGHATGEMYCPYEGCDQWFRQDGQLHRHEQTHGEHEALRPSTKPFRPDLGEGLPPLSKVVPTWMSATRKVATEPISQDRHSKLGPWVRRAFFVYALCAGSFTWYTGPAPHLRPRQPRVAARRRQRAALAPPRRQGRARRGQRRRRRGHWRWHRRGHTRCRHAAAVPRPARRV</sequence>
<dbReference type="Proteomes" id="UP000814033">
    <property type="component" value="Unassembled WGS sequence"/>
</dbReference>
<dbReference type="EMBL" id="MU276115">
    <property type="protein sequence ID" value="KAI0041574.1"/>
    <property type="molecule type" value="Genomic_DNA"/>
</dbReference>
<gene>
    <name evidence="1" type="ORF">FA95DRAFT_680914</name>
</gene>
<organism evidence="1 2">
    <name type="scientific">Auriscalpium vulgare</name>
    <dbReference type="NCBI Taxonomy" id="40419"/>
    <lineage>
        <taxon>Eukaryota</taxon>
        <taxon>Fungi</taxon>
        <taxon>Dikarya</taxon>
        <taxon>Basidiomycota</taxon>
        <taxon>Agaricomycotina</taxon>
        <taxon>Agaricomycetes</taxon>
        <taxon>Russulales</taxon>
        <taxon>Auriscalpiaceae</taxon>
        <taxon>Auriscalpium</taxon>
    </lineage>
</organism>
<protein>
    <submittedName>
        <fullName evidence="1">Uncharacterized protein</fullName>
    </submittedName>
</protein>
<proteinExistence type="predicted"/>
<comment type="caution">
    <text evidence="1">The sequence shown here is derived from an EMBL/GenBank/DDBJ whole genome shotgun (WGS) entry which is preliminary data.</text>
</comment>
<reference evidence="1" key="1">
    <citation type="submission" date="2021-02" db="EMBL/GenBank/DDBJ databases">
        <authorList>
            <consortium name="DOE Joint Genome Institute"/>
            <person name="Ahrendt S."/>
            <person name="Looney B.P."/>
            <person name="Miyauchi S."/>
            <person name="Morin E."/>
            <person name="Drula E."/>
            <person name="Courty P.E."/>
            <person name="Chicoki N."/>
            <person name="Fauchery L."/>
            <person name="Kohler A."/>
            <person name="Kuo A."/>
            <person name="Labutti K."/>
            <person name="Pangilinan J."/>
            <person name="Lipzen A."/>
            <person name="Riley R."/>
            <person name="Andreopoulos W."/>
            <person name="He G."/>
            <person name="Johnson J."/>
            <person name="Barry K.W."/>
            <person name="Grigoriev I.V."/>
            <person name="Nagy L."/>
            <person name="Hibbett D."/>
            <person name="Henrissat B."/>
            <person name="Matheny P.B."/>
            <person name="Labbe J."/>
            <person name="Martin F."/>
        </authorList>
    </citation>
    <scope>NUCLEOTIDE SEQUENCE</scope>
    <source>
        <strain evidence="1">FP105234-sp</strain>
    </source>
</reference>
<reference evidence="1" key="2">
    <citation type="journal article" date="2022" name="New Phytol.">
        <title>Evolutionary transition to the ectomycorrhizal habit in the genomes of a hyperdiverse lineage of mushroom-forming fungi.</title>
        <authorList>
            <person name="Looney B."/>
            <person name="Miyauchi S."/>
            <person name="Morin E."/>
            <person name="Drula E."/>
            <person name="Courty P.E."/>
            <person name="Kohler A."/>
            <person name="Kuo A."/>
            <person name="LaButti K."/>
            <person name="Pangilinan J."/>
            <person name="Lipzen A."/>
            <person name="Riley R."/>
            <person name="Andreopoulos W."/>
            <person name="He G."/>
            <person name="Johnson J."/>
            <person name="Nolan M."/>
            <person name="Tritt A."/>
            <person name="Barry K.W."/>
            <person name="Grigoriev I.V."/>
            <person name="Nagy L.G."/>
            <person name="Hibbett D."/>
            <person name="Henrissat B."/>
            <person name="Matheny P.B."/>
            <person name="Labbe J."/>
            <person name="Martin F.M."/>
        </authorList>
    </citation>
    <scope>NUCLEOTIDE SEQUENCE</scope>
    <source>
        <strain evidence="1">FP105234-sp</strain>
    </source>
</reference>
<keyword evidence="2" id="KW-1185">Reference proteome</keyword>